<dbReference type="PROSITE" id="PS51175">
    <property type="entry name" value="CBM6"/>
    <property type="match status" value="1"/>
</dbReference>
<dbReference type="Proteomes" id="UP000601361">
    <property type="component" value="Unassembled WGS sequence"/>
</dbReference>
<dbReference type="Pfam" id="PF16990">
    <property type="entry name" value="CBM_35"/>
    <property type="match status" value="1"/>
</dbReference>
<proteinExistence type="predicted"/>
<keyword evidence="2" id="KW-1015">Disulfide bond</keyword>
<evidence type="ECO:0000256" key="2">
    <source>
        <dbReference type="ARBA" id="ARBA00023157"/>
    </source>
</evidence>
<evidence type="ECO:0000256" key="1">
    <source>
        <dbReference type="ARBA" id="ARBA00022729"/>
    </source>
</evidence>
<name>A0ABQ1X4H4_9BACT</name>
<protein>
    <recommendedName>
        <fullName evidence="4">CBM6 domain-containing protein</fullName>
    </recommendedName>
</protein>
<keyword evidence="1 3" id="KW-0732">Signal</keyword>
<dbReference type="InterPro" id="IPR008979">
    <property type="entry name" value="Galactose-bd-like_sf"/>
</dbReference>
<dbReference type="CDD" id="cd04083">
    <property type="entry name" value="CBM35_Lmo2446-like"/>
    <property type="match status" value="1"/>
</dbReference>
<comment type="caution">
    <text evidence="5">The sequence shown here is derived from an EMBL/GenBank/DDBJ whole genome shotgun (WGS) entry which is preliminary data.</text>
</comment>
<feature type="domain" description="CBM6" evidence="4">
    <location>
        <begin position="999"/>
        <end position="1124"/>
    </location>
</feature>
<dbReference type="SMART" id="SM00560">
    <property type="entry name" value="LamGL"/>
    <property type="match status" value="2"/>
</dbReference>
<gene>
    <name evidence="5" type="ORF">GCM10011378_39520</name>
</gene>
<dbReference type="EMBL" id="BMGS01000014">
    <property type="protein sequence ID" value="GGG59629.1"/>
    <property type="molecule type" value="Genomic_DNA"/>
</dbReference>
<accession>A0ABQ1X4H4</accession>
<evidence type="ECO:0000313" key="5">
    <source>
        <dbReference type="EMBL" id="GGG59629.1"/>
    </source>
</evidence>
<reference evidence="6" key="1">
    <citation type="journal article" date="2019" name="Int. J. Syst. Evol. Microbiol.">
        <title>The Global Catalogue of Microorganisms (GCM) 10K type strain sequencing project: providing services to taxonomists for standard genome sequencing and annotation.</title>
        <authorList>
            <consortium name="The Broad Institute Genomics Platform"/>
            <consortium name="The Broad Institute Genome Sequencing Center for Infectious Disease"/>
            <person name="Wu L."/>
            <person name="Ma J."/>
        </authorList>
    </citation>
    <scope>NUCLEOTIDE SEQUENCE [LARGE SCALE GENOMIC DNA]</scope>
    <source>
        <strain evidence="6">CGMCC 1.12990</strain>
    </source>
</reference>
<evidence type="ECO:0000313" key="6">
    <source>
        <dbReference type="Proteomes" id="UP000601361"/>
    </source>
</evidence>
<dbReference type="InterPro" id="IPR005084">
    <property type="entry name" value="CBM6"/>
</dbReference>
<dbReference type="InterPro" id="IPR022385">
    <property type="entry name" value="Rhs_assc_core"/>
</dbReference>
<dbReference type="CDD" id="cd22842">
    <property type="entry name" value="Gal_Rha_Lectin_BGal"/>
    <property type="match status" value="1"/>
</dbReference>
<dbReference type="SUPFAM" id="SSF49899">
    <property type="entry name" value="Concanavalin A-like lectins/glucanases"/>
    <property type="match status" value="2"/>
</dbReference>
<sequence>MKQALRVSAIVITLLSKSFNVAHAQTTGPAGLTNGLVTWLQLDETTGTKAQDVSGAGRSAQIVNTGNWHAWGKVKGAIRLQNDAAIRIPLRWQPAAFTVSWWVYADGGTIGNWTQAVGASLHGPDPWSGFLFHASSSGRVYTGTDLATRIESPDNTLQPNVWQHFVFTFNRGEAALYRNGQQVAYRASGMSMPAPWSELAVGSTTNPSLRANGYYDDVRVYDRALSPTEVTQLAASTAVIYTPPADPADDLDRNWNMSRSFDGNGNIIGEGKAFTDALGRSTQGQVKSQTTGHVLATQTVYSSGGKPALSTLVAPTNNSAFRFKKKFLTTDGQEYQATHFEGTHVNSPAPADQPATPGSVGYYYSTSNTLEPLTATTEYPFGLTEEYGGPLGGVKRVAAPGETFRMGSGRETKGREFPLLNDLDHYLTLRQQFVPGASLATTLRLKGEKAVNVNVDGKESINFSDADGKLLATCLSGSQYPGLTLTAAIHAQPENSDGLPQYQDLHIPAAGSVSLSVQGSGRLRIINLLTEAVTFHAAPWQPITLEPGFYRVISEEENQIISYLARYGEFSYSYYDDAGRVVATVAPKGVSLLTATPGSTSTNSRVGSWSFNENTGSTVADQSGKGLTGTLMNHVSWGSQLGGSGTLCGLQTEHQGNLTLTAPAGTVFTGMLTARYGTGQGSDCASYTFDPSCSADVTSRVTSLAASQLATTPTQISITASNSTLGVDPCGGQVKILRIQADYKPGGIPASPAGGGHLLFDGQDDYVRVGDIPALRMTNAFTIEAWIYPTANQSGIIVNKENEYEIARFEDGSIQWAINNTSPGWTWINTGIIAPLNTWSHIGLTYNNGVVTAYLNGSAVGTPYSGAGDVRYSAGEFWIGGRQCCSQFFKGALDEVRVWSTVRTPNVGTVTEGSVPFVTRNTYSGAGTLLATESTDEGRTEYVYARDGRIRFSQSTLQKQQNRFSYSNYDEVGRVVESGEYQMANGQGHVFENQLPKVVAYEAENASSNPGPNTNWPGYRGTGFVGDLTSQGTNVHFNVSVPTKGRYTVVIRYAADNTGVERRMPLYVNWSYKYHIDFPCTNSWANWSFQTFDVDLDAGSNSIRLQHDGRSNEGWINVDYIEIAEERTPASNSVLTLLEERMPSNSLDVNRCSQRNTVWYDLPMQDAALNSRTQEFVLGAVAKTSNGTNTTWYSYDEMGRVVWMVQTAPAVGTKMVDYTYDFLGNVLEVAYQKGQPDAFYHHYEYDADRRLRSAYTSPDGLAANRTLQARYFYYLHGPLKRVELADRLQGIDYAYTLQGWLKSINNVEQRFDPGQDSPAANGTLRDLFSMRLDYFDGDYRSRQLTAPNLNSPANQNAARYDGTVKANMWRTAASSSVHGYAYQYDAKGQLLQSDYGQLTGGNYLSYDPTHKFEEGNLSYDAHGNILSLRRRDTAGITTDDFTYQYTPNTNKLLAVKNQNGANVLSYEYDENGQMTRESEAGKGDKYLRYDVTGRVTGVYRNANFTSPVTIYNYNDRGFRSSKVVFNAQGTTLNTTYFITDAEGNVLSTYEQQPEKDLQQTEVPIYGSSRLGTLTRLEDGSLDSRYELNDQLGNARVIFHKPKTIKYQATMEPGQATKEEEQFTNIQGTRVYHPSARTGSHVSRINASQGLIYGPGKTLAVEQGDTITFSTWMLAMPTSRPDQLTMKPLLAAGAAVGSAQVQPAILPEGRRIQRHANWLNRLAAGISFTGWSKGATANRTVAMTGSGTTLRYILRDVDGTVVEDREIAILGNDGAWHQLKIGVRAAKAGTAEMIISSTLQQDVLFDDVEVTQTGCMIVQEQHTYAFGSPLTGLNYVIGNKRYRHGYQGQHTDHDEETGYEAFELRLYNSRIGRWMTIDPAGQFYSGYVGMGNNPLINIDPDGAFAGPGNPFKAIFTLGDITKQTFALGEVTVTASRHSLGALRTLASYASNVARTLKSIPKVDEPGTLESAIPVWGSGRQAIHDFQNGNYAWGAFNTAMAVSDVFLVKSLVTGVGRIGAKTAWKTGSHTWGATRKWIGKNGLAARGQEVHHWLLHRNQGIGKYAPNWLKNQPWNLMNMPNQLFHDALHGVGPNPMNLAEQLYHGTPRWFKSVIGSGGGRTVEGVVR</sequence>
<dbReference type="NCBIfam" id="TIGR03696">
    <property type="entry name" value="Rhs_assc_core"/>
    <property type="match status" value="1"/>
</dbReference>
<dbReference type="InterPro" id="IPR013320">
    <property type="entry name" value="ConA-like_dom_sf"/>
</dbReference>
<organism evidence="5 6">
    <name type="scientific">Hymenobacter glacieicola</name>
    <dbReference type="NCBI Taxonomy" id="1562124"/>
    <lineage>
        <taxon>Bacteria</taxon>
        <taxon>Pseudomonadati</taxon>
        <taxon>Bacteroidota</taxon>
        <taxon>Cytophagia</taxon>
        <taxon>Cytophagales</taxon>
        <taxon>Hymenobacteraceae</taxon>
        <taxon>Hymenobacter</taxon>
    </lineage>
</organism>
<dbReference type="InterPro" id="IPR050708">
    <property type="entry name" value="T6SS_VgrG/RHS"/>
</dbReference>
<dbReference type="PANTHER" id="PTHR32305:SF15">
    <property type="entry name" value="PROTEIN RHSA-RELATED"/>
    <property type="match status" value="1"/>
</dbReference>
<dbReference type="RefSeq" id="WP_188559602.1">
    <property type="nucleotide sequence ID" value="NZ_BMGS01000014.1"/>
</dbReference>
<dbReference type="Gene3D" id="2.60.120.200">
    <property type="match status" value="2"/>
</dbReference>
<evidence type="ECO:0000256" key="3">
    <source>
        <dbReference type="SAM" id="SignalP"/>
    </source>
</evidence>
<feature type="signal peptide" evidence="3">
    <location>
        <begin position="1"/>
        <end position="24"/>
    </location>
</feature>
<dbReference type="PANTHER" id="PTHR32305">
    <property type="match status" value="1"/>
</dbReference>
<feature type="chain" id="PRO_5047085468" description="CBM6 domain-containing protein" evidence="3">
    <location>
        <begin position="25"/>
        <end position="2125"/>
    </location>
</feature>
<dbReference type="InterPro" id="IPR006558">
    <property type="entry name" value="LamG-like"/>
</dbReference>
<dbReference type="Gene3D" id="2.60.120.260">
    <property type="entry name" value="Galactose-binding domain-like"/>
    <property type="match status" value="1"/>
</dbReference>
<dbReference type="SUPFAM" id="SSF49785">
    <property type="entry name" value="Galactose-binding domain-like"/>
    <property type="match status" value="1"/>
</dbReference>
<dbReference type="Gene3D" id="2.180.10.10">
    <property type="entry name" value="RHS repeat-associated core"/>
    <property type="match status" value="2"/>
</dbReference>
<keyword evidence="6" id="KW-1185">Reference proteome</keyword>
<dbReference type="Pfam" id="PF13385">
    <property type="entry name" value="Laminin_G_3"/>
    <property type="match status" value="2"/>
</dbReference>
<evidence type="ECO:0000259" key="4">
    <source>
        <dbReference type="PROSITE" id="PS51175"/>
    </source>
</evidence>